<dbReference type="OrthoDB" id="6988253at2"/>
<dbReference type="EMBL" id="FOHW01000018">
    <property type="protein sequence ID" value="SET61729.1"/>
    <property type="molecule type" value="Genomic_DNA"/>
</dbReference>
<accession>A0A1I0FTZ5</accession>
<proteinExistence type="predicted"/>
<protein>
    <submittedName>
        <fullName evidence="2">Uncharacterized protein</fullName>
    </submittedName>
</protein>
<dbReference type="Proteomes" id="UP000182332">
    <property type="component" value="Unassembled WGS sequence"/>
</dbReference>
<dbReference type="EMBL" id="DSIN01000005">
    <property type="protein sequence ID" value="HEF24382.1"/>
    <property type="molecule type" value="Genomic_DNA"/>
</dbReference>
<dbReference type="RefSeq" id="WP_074890430.1">
    <property type="nucleotide sequence ID" value="NZ_FOHW01000018.1"/>
</dbReference>
<reference evidence="2 3" key="1">
    <citation type="submission" date="2016-10" db="EMBL/GenBank/DDBJ databases">
        <authorList>
            <person name="de Groot N.N."/>
        </authorList>
    </citation>
    <scope>NUCLEOTIDE SEQUENCE [LARGE SCALE GENOMIC DNA]</scope>
    <source>
        <strain evidence="2 3">DSM 11363</strain>
    </source>
</reference>
<gene>
    <name evidence="1" type="ORF">ENP23_01200</name>
    <name evidence="2" type="ORF">SAMN05216197_11828</name>
</gene>
<name>A0A1I0FTZ5_9PSED</name>
<evidence type="ECO:0000313" key="1">
    <source>
        <dbReference type="EMBL" id="HEF24382.1"/>
    </source>
</evidence>
<evidence type="ECO:0000313" key="3">
    <source>
        <dbReference type="Proteomes" id="UP000182332"/>
    </source>
</evidence>
<organism evidence="2 3">
    <name type="scientific">Pseudomonas graminis</name>
    <dbReference type="NCBI Taxonomy" id="158627"/>
    <lineage>
        <taxon>Bacteria</taxon>
        <taxon>Pseudomonadati</taxon>
        <taxon>Pseudomonadota</taxon>
        <taxon>Gammaproteobacteria</taxon>
        <taxon>Pseudomonadales</taxon>
        <taxon>Pseudomonadaceae</taxon>
        <taxon>Pseudomonas</taxon>
    </lineage>
</organism>
<sequence length="266" mass="29609">MKHETSMTIAERSAFINDCQLADCTHSMIEHVSAMDDPVPGLQDEPSQGAVVAGNLLAFAEGVSRQNKEDVMDTFLFATLSANKDFNPETQSREWYEHFNRVLATMGWLSTNWRYSRYYSTHRRFSMEQAGLEIISSAIAAAALPGPASIAMLKVASDAVAVLKAQDKPLRLFERQTKTHRGANFRIGACAESNDGTVSMAMGAVNFATSSAVTNVLFWEWNSAEVRAFRGENHLVFNTRVYARLRERIQQRLSKSASAAIEEFDI</sequence>
<reference evidence="1" key="2">
    <citation type="journal article" date="2020" name="mSystems">
        <title>Genome- and Community-Level Interaction Insights into Carbon Utilization and Element Cycling Functions of Hydrothermarchaeota in Hydrothermal Sediment.</title>
        <authorList>
            <person name="Zhou Z."/>
            <person name="Liu Y."/>
            <person name="Xu W."/>
            <person name="Pan J."/>
            <person name="Luo Z.H."/>
            <person name="Li M."/>
        </authorList>
    </citation>
    <scope>NUCLEOTIDE SEQUENCE [LARGE SCALE GENOMIC DNA]</scope>
    <source>
        <strain evidence="1">SpSt-200</strain>
    </source>
</reference>
<evidence type="ECO:0000313" key="2">
    <source>
        <dbReference type="EMBL" id="SET61729.1"/>
    </source>
</evidence>
<dbReference type="AlphaFoldDB" id="A0A1I0FTZ5"/>